<feature type="region of interest" description="Disordered" evidence="1">
    <location>
        <begin position="1"/>
        <end position="51"/>
    </location>
</feature>
<dbReference type="AlphaFoldDB" id="A0A284QWX8"/>
<dbReference type="EMBL" id="FUEG01000003">
    <property type="protein sequence ID" value="SJL00966.1"/>
    <property type="molecule type" value="Genomic_DNA"/>
</dbReference>
<dbReference type="Proteomes" id="UP000219338">
    <property type="component" value="Unassembled WGS sequence"/>
</dbReference>
<reference evidence="3" key="1">
    <citation type="journal article" date="2017" name="Nat. Ecol. Evol.">
        <title>Genome expansion and lineage-specific genetic innovations in the forest pathogenic fungi Armillaria.</title>
        <authorList>
            <person name="Sipos G."/>
            <person name="Prasanna A.N."/>
            <person name="Walter M.C."/>
            <person name="O'Connor E."/>
            <person name="Balint B."/>
            <person name="Krizsan K."/>
            <person name="Kiss B."/>
            <person name="Hess J."/>
            <person name="Varga T."/>
            <person name="Slot J."/>
            <person name="Riley R."/>
            <person name="Boka B."/>
            <person name="Rigling D."/>
            <person name="Barry K."/>
            <person name="Lee J."/>
            <person name="Mihaltcheva S."/>
            <person name="LaButti K."/>
            <person name="Lipzen A."/>
            <person name="Waldron R."/>
            <person name="Moloney N.M."/>
            <person name="Sperisen C."/>
            <person name="Kredics L."/>
            <person name="Vagvoelgyi C."/>
            <person name="Patrignani A."/>
            <person name="Fitzpatrick D."/>
            <person name="Nagy I."/>
            <person name="Doyle S."/>
            <person name="Anderson J.B."/>
            <person name="Grigoriev I.V."/>
            <person name="Gueldener U."/>
            <person name="Muensterkoetter M."/>
            <person name="Nagy L.G."/>
        </authorList>
    </citation>
    <scope>NUCLEOTIDE SEQUENCE [LARGE SCALE GENOMIC DNA]</scope>
    <source>
        <strain evidence="3">C18/9</strain>
    </source>
</reference>
<proteinExistence type="predicted"/>
<keyword evidence="3" id="KW-1185">Reference proteome</keyword>
<name>A0A284QWX8_ARMOS</name>
<evidence type="ECO:0000313" key="2">
    <source>
        <dbReference type="EMBL" id="SJL00966.1"/>
    </source>
</evidence>
<gene>
    <name evidence="2" type="ORF">ARMOST_04280</name>
</gene>
<sequence>MYTAEERQAAHNASSRRSYAKHRDLINQKRKDAYKQKKGRRNESRLESPIPLQAVPSVEIEAASGHSYTEHCPSLAEAMDQINRISASFIILTMGSPKHYADTAYQRFVALGCPRALDSAVLQLSSFEQSLLEQERIILNSPSTTGREMGRLRTVLNPVHLLASWLEEMLYEAMVSPACLREKYLRRELAFLKDD</sequence>
<feature type="compositionally biased region" description="Basic and acidic residues" evidence="1">
    <location>
        <begin position="21"/>
        <end position="46"/>
    </location>
</feature>
<evidence type="ECO:0000313" key="3">
    <source>
        <dbReference type="Proteomes" id="UP000219338"/>
    </source>
</evidence>
<organism evidence="2 3">
    <name type="scientific">Armillaria ostoyae</name>
    <name type="common">Armillaria root rot fungus</name>
    <dbReference type="NCBI Taxonomy" id="47428"/>
    <lineage>
        <taxon>Eukaryota</taxon>
        <taxon>Fungi</taxon>
        <taxon>Dikarya</taxon>
        <taxon>Basidiomycota</taxon>
        <taxon>Agaricomycotina</taxon>
        <taxon>Agaricomycetes</taxon>
        <taxon>Agaricomycetidae</taxon>
        <taxon>Agaricales</taxon>
        <taxon>Marasmiineae</taxon>
        <taxon>Physalacriaceae</taxon>
        <taxon>Armillaria</taxon>
    </lineage>
</organism>
<dbReference type="OrthoDB" id="2654423at2759"/>
<protein>
    <submittedName>
        <fullName evidence="2">Uncharacterized protein</fullName>
    </submittedName>
</protein>
<evidence type="ECO:0000256" key="1">
    <source>
        <dbReference type="SAM" id="MobiDB-lite"/>
    </source>
</evidence>
<accession>A0A284QWX8</accession>
<dbReference type="OMA" id="QINPISA"/>